<reference evidence="3" key="2">
    <citation type="submission" date="2021-04" db="EMBL/GenBank/DDBJ databases">
        <authorList>
            <person name="Podell S."/>
        </authorList>
    </citation>
    <scope>NUCLEOTIDE SEQUENCE</scope>
    <source>
        <strain evidence="3">Hildebrandi</strain>
    </source>
</reference>
<protein>
    <submittedName>
        <fullName evidence="3">PAS sensor protein</fullName>
    </submittedName>
</protein>
<keyword evidence="4" id="KW-1185">Reference proteome</keyword>
<feature type="compositionally biased region" description="Basic residues" evidence="1">
    <location>
        <begin position="1268"/>
        <end position="1281"/>
    </location>
</feature>
<feature type="region of interest" description="Disordered" evidence="1">
    <location>
        <begin position="177"/>
        <end position="197"/>
    </location>
</feature>
<organism evidence="3 4">
    <name type="scientific">Nitzschia inconspicua</name>
    <dbReference type="NCBI Taxonomy" id="303405"/>
    <lineage>
        <taxon>Eukaryota</taxon>
        <taxon>Sar</taxon>
        <taxon>Stramenopiles</taxon>
        <taxon>Ochrophyta</taxon>
        <taxon>Bacillariophyta</taxon>
        <taxon>Bacillariophyceae</taxon>
        <taxon>Bacillariophycidae</taxon>
        <taxon>Bacillariales</taxon>
        <taxon>Bacillariaceae</taxon>
        <taxon>Nitzschia</taxon>
    </lineage>
</organism>
<name>A0A9K3PHX4_9STRA</name>
<evidence type="ECO:0000313" key="4">
    <source>
        <dbReference type="Proteomes" id="UP000693970"/>
    </source>
</evidence>
<feature type="region of interest" description="Disordered" evidence="1">
    <location>
        <begin position="1267"/>
        <end position="1288"/>
    </location>
</feature>
<dbReference type="InterPro" id="IPR053159">
    <property type="entry name" value="Hybrid_Histidine_Kinase"/>
</dbReference>
<dbReference type="Proteomes" id="UP000693970">
    <property type="component" value="Unassembled WGS sequence"/>
</dbReference>
<dbReference type="PANTHER" id="PTHR43642:SF1">
    <property type="entry name" value="HYBRID SIGNAL TRANSDUCTION HISTIDINE KINASE G"/>
    <property type="match status" value="1"/>
</dbReference>
<sequence>MISDGRDFYDDGYDDEEQILGNRIIFSPSKFFGRKEELQTLKRVYKENVCGTQECDNDHSHIATYSTPVIVIDGFSGTGKSALVHRFLNELKEEGMEENPTNCPFSMQGKFEELQNSYPYSAVIEALGGFFQSLLFESKQGNTDGLERIRKAIATSLGSEKTFLLSFIPSLREVLDTEEDAPSQGTEGNVVASSGPGASTGNSWNRLRYLFQKFFRAICTEQRPIVMFLDDLQWADDASLALMSSLIQDECLRYFLFVGAMRGNEGDKNNGALSKFLRDIDALPGNNLRIELLNLTIAELDEFFADTLNLDPDITLPLTKIIYDKTRGNIFFSMQMLEDFRRRNIVYFSMINFQWEWNLKGVEFENAVSSDVSEAVVSKIQSLPKRLQRALVIASYTRSSLDLDTLKALLIADDINLDHKELTRLLDIAVLEGLLLNTVDSNVYKFAHDRIKQAAYWMVPSGRDRDELRIMIGTVLVELAAQPHGKDWMLFVAADHLNSCTGHGQADLFLAELNLACGEKANQLAAFIPASLYLRLALKYLRKLGGDIWQSNYHLSLRVYREIADIELCLGNFASGNDLCQQLIENASSFEDKLPTYLALVVAKGRQHRHAESLELCRETLFRLNAIPKRLRVIRMMRDFRIVQRLLRKNSDDKILDLPLCQDPMKAMIMDFLTEYALRSYHCGYLTEFLYAMVRKIRISFKYGLASGSAHAFASYGIFLQGPGNDPEGALRMACLAREMTNKMETLSCGQSTSALTLLLIASIIEPWNFPRERILKTLQRAHHIGMASGNIEIGFQSWASGNIFAQVCGYPLGAVEKTGAELMQQLRRYHVDSVTVQMEECQLSVSCLVGRRKVDWNVLEPTHVSDDKSQLYRNVFAYLSRLELAVFFGNYEFAVRMSVLIQPHAKYDGSYSTISREPFYSCLAYGGLARVTGRRGYVSKAVKFARRLHHLCNTRGMNVHHKCLLLDAQIMSLRTENASKIITAFDEAIHAAMQSGYIQDAALSCEVAGEAMLDFGLETRGYRYLNQARDMWREYGAHAKVEHLLAKYGRKMDSIQGMTTCETAPDQFYSSVDLSETPRRSMDLALLSGKSMKTDIMRSDYQNEGEQDDRQDETGKWPAYGSPMDSYRSEAYGKCSILQFLFLLREYYDLTLAPMHVYYDNEALVEHVNNAREQSRPQFPNDALKASWDVLQAVVRLAKLLPQITFHHIRGHQDTQVALDKLSRPAKLNVQADKLAGNSQRLSSHKNIPAPMIDGPQLIYNGQTVASKHRKHIRDHRRTKELKTYTT</sequence>
<dbReference type="InterPro" id="IPR041664">
    <property type="entry name" value="AAA_16"/>
</dbReference>
<dbReference type="OrthoDB" id="44112at2759"/>
<evidence type="ECO:0000256" key="1">
    <source>
        <dbReference type="SAM" id="MobiDB-lite"/>
    </source>
</evidence>
<comment type="caution">
    <text evidence="3">The sequence shown here is derived from an EMBL/GenBank/DDBJ whole genome shotgun (WGS) entry which is preliminary data.</text>
</comment>
<dbReference type="PANTHER" id="PTHR43642">
    <property type="entry name" value="HYBRID SIGNAL TRANSDUCTION HISTIDINE KINASE G"/>
    <property type="match status" value="1"/>
</dbReference>
<accession>A0A9K3PHX4</accession>
<gene>
    <name evidence="3" type="ORF">IV203_017017</name>
</gene>
<dbReference type="Pfam" id="PF13191">
    <property type="entry name" value="AAA_16"/>
    <property type="match status" value="1"/>
</dbReference>
<dbReference type="EMBL" id="JAGRRH010000020">
    <property type="protein sequence ID" value="KAG7348312.1"/>
    <property type="molecule type" value="Genomic_DNA"/>
</dbReference>
<feature type="domain" description="Orc1-like AAA ATPase" evidence="2">
    <location>
        <begin position="62"/>
        <end position="258"/>
    </location>
</feature>
<evidence type="ECO:0000259" key="2">
    <source>
        <dbReference type="Pfam" id="PF13191"/>
    </source>
</evidence>
<evidence type="ECO:0000313" key="3">
    <source>
        <dbReference type="EMBL" id="KAG7348312.1"/>
    </source>
</evidence>
<proteinExistence type="predicted"/>
<reference evidence="3" key="1">
    <citation type="journal article" date="2021" name="Sci. Rep.">
        <title>Diploid genomic architecture of Nitzschia inconspicua, an elite biomass production diatom.</title>
        <authorList>
            <person name="Oliver A."/>
            <person name="Podell S."/>
            <person name="Pinowska A."/>
            <person name="Traller J.C."/>
            <person name="Smith S.R."/>
            <person name="McClure R."/>
            <person name="Beliaev A."/>
            <person name="Bohutskyi P."/>
            <person name="Hill E.A."/>
            <person name="Rabines A."/>
            <person name="Zheng H."/>
            <person name="Allen L.Z."/>
            <person name="Kuo A."/>
            <person name="Grigoriev I.V."/>
            <person name="Allen A.E."/>
            <person name="Hazlebeck D."/>
            <person name="Allen E.E."/>
        </authorList>
    </citation>
    <scope>NUCLEOTIDE SEQUENCE</scope>
    <source>
        <strain evidence="3">Hildebrandi</strain>
    </source>
</reference>